<dbReference type="InterPro" id="IPR036679">
    <property type="entry name" value="FlgN-like_sf"/>
</dbReference>
<reference evidence="1 2" key="1">
    <citation type="submission" date="2017-05" db="EMBL/GenBank/DDBJ databases">
        <authorList>
            <person name="Varghese N."/>
            <person name="Submissions S."/>
        </authorList>
    </citation>
    <scope>NUCLEOTIDE SEQUENCE [LARGE SCALE GENOMIC DNA]</scope>
    <source>
        <strain evidence="1 2">DSM 29734</strain>
    </source>
</reference>
<sequence length="123" mass="14051">MSDETVEIPLIDSLHELLEDERTALLEGKLDALPDLLTRKEALFEDLTTLQEEQEIDADDLTPLQEGFARNHQLLESAQAGLRATQERMGTMRRVRTTFESYDNRGQRQAVQLNAGQRVEKRA</sequence>
<organism evidence="1 2">
    <name type="scientific">Shimia sagamensis</name>
    <dbReference type="NCBI Taxonomy" id="1566352"/>
    <lineage>
        <taxon>Bacteria</taxon>
        <taxon>Pseudomonadati</taxon>
        <taxon>Pseudomonadota</taxon>
        <taxon>Alphaproteobacteria</taxon>
        <taxon>Rhodobacterales</taxon>
        <taxon>Roseobacteraceae</taxon>
    </lineage>
</organism>
<protein>
    <recommendedName>
        <fullName evidence="3">FlgN protein</fullName>
    </recommendedName>
</protein>
<dbReference type="SUPFAM" id="SSF140566">
    <property type="entry name" value="FlgN-like"/>
    <property type="match status" value="1"/>
</dbReference>
<evidence type="ECO:0000313" key="1">
    <source>
        <dbReference type="EMBL" id="SMP07468.1"/>
    </source>
</evidence>
<dbReference type="EMBL" id="FXTY01000001">
    <property type="protein sequence ID" value="SMP07468.1"/>
    <property type="molecule type" value="Genomic_DNA"/>
</dbReference>
<accession>A0ABY1NEA7</accession>
<comment type="caution">
    <text evidence="1">The sequence shown here is derived from an EMBL/GenBank/DDBJ whole genome shotgun (WGS) entry which is preliminary data.</text>
</comment>
<keyword evidence="2" id="KW-1185">Reference proteome</keyword>
<evidence type="ECO:0008006" key="3">
    <source>
        <dbReference type="Google" id="ProtNLM"/>
    </source>
</evidence>
<gene>
    <name evidence="1" type="ORF">SAMN06265373_101763</name>
</gene>
<dbReference type="Gene3D" id="1.20.58.300">
    <property type="entry name" value="FlgN-like"/>
    <property type="match status" value="1"/>
</dbReference>
<dbReference type="Proteomes" id="UP001157961">
    <property type="component" value="Unassembled WGS sequence"/>
</dbReference>
<name>A0ABY1NEA7_9RHOB</name>
<proteinExistence type="predicted"/>
<evidence type="ECO:0000313" key="2">
    <source>
        <dbReference type="Proteomes" id="UP001157961"/>
    </source>
</evidence>
<dbReference type="RefSeq" id="WP_283424603.1">
    <property type="nucleotide sequence ID" value="NZ_FXTY01000001.1"/>
</dbReference>